<feature type="transmembrane region" description="Helical" evidence="7">
    <location>
        <begin position="57"/>
        <end position="78"/>
    </location>
</feature>
<keyword evidence="5 7" id="KW-0472">Membrane</keyword>
<evidence type="ECO:0000256" key="4">
    <source>
        <dbReference type="ARBA" id="ARBA00022989"/>
    </source>
</evidence>
<keyword evidence="3" id="KW-0256">Endoplasmic reticulum</keyword>
<name>A0A4S4L680_9AGAM</name>
<organism evidence="8 9">
    <name type="scientific">Phellinidium pouzarii</name>
    <dbReference type="NCBI Taxonomy" id="167371"/>
    <lineage>
        <taxon>Eukaryota</taxon>
        <taxon>Fungi</taxon>
        <taxon>Dikarya</taxon>
        <taxon>Basidiomycota</taxon>
        <taxon>Agaricomycotina</taxon>
        <taxon>Agaricomycetes</taxon>
        <taxon>Hymenochaetales</taxon>
        <taxon>Hymenochaetaceae</taxon>
        <taxon>Phellinidium</taxon>
    </lineage>
</organism>
<protein>
    <submittedName>
        <fullName evidence="8">Uncharacterized protein</fullName>
    </submittedName>
</protein>
<dbReference type="OrthoDB" id="202672at2759"/>
<evidence type="ECO:0000256" key="2">
    <source>
        <dbReference type="ARBA" id="ARBA00022692"/>
    </source>
</evidence>
<evidence type="ECO:0000256" key="3">
    <source>
        <dbReference type="ARBA" id="ARBA00022824"/>
    </source>
</evidence>
<feature type="transmembrane region" description="Helical" evidence="7">
    <location>
        <begin position="31"/>
        <end position="51"/>
    </location>
</feature>
<keyword evidence="9" id="KW-1185">Reference proteome</keyword>
<dbReference type="Pfam" id="PF11779">
    <property type="entry name" value="SPT_ssu-like"/>
    <property type="match status" value="1"/>
</dbReference>
<evidence type="ECO:0000313" key="9">
    <source>
        <dbReference type="Proteomes" id="UP000308199"/>
    </source>
</evidence>
<evidence type="ECO:0000256" key="6">
    <source>
        <dbReference type="SAM" id="MobiDB-lite"/>
    </source>
</evidence>
<comment type="caution">
    <text evidence="8">The sequence shown here is derived from an EMBL/GenBank/DDBJ whole genome shotgun (WGS) entry which is preliminary data.</text>
</comment>
<evidence type="ECO:0000256" key="1">
    <source>
        <dbReference type="ARBA" id="ARBA00004477"/>
    </source>
</evidence>
<dbReference type="EMBL" id="SGPK01000164">
    <property type="protein sequence ID" value="THH07002.1"/>
    <property type="molecule type" value="Genomic_DNA"/>
</dbReference>
<evidence type="ECO:0000313" key="8">
    <source>
        <dbReference type="EMBL" id="THH07002.1"/>
    </source>
</evidence>
<gene>
    <name evidence="8" type="ORF">EW145_g3689</name>
</gene>
<sequence>MTSHHSPTSTSTGIRPSHAKKKRYQQPDGPLAAYIWRLYMCFSTSLALSVMEPWERVLVMSFLGMVLSLIAIGLVRYFPQFILAFLARARYYLFGEDAAGRDVVAWDAPNAGSIRGSEF</sequence>
<reference evidence="8 9" key="1">
    <citation type="submission" date="2019-02" db="EMBL/GenBank/DDBJ databases">
        <title>Genome sequencing of the rare red list fungi Phellinidium pouzarii.</title>
        <authorList>
            <person name="Buettner E."/>
            <person name="Kellner H."/>
        </authorList>
    </citation>
    <scope>NUCLEOTIDE SEQUENCE [LARGE SCALE GENOMIC DNA]</scope>
    <source>
        <strain evidence="8 9">DSM 108285</strain>
    </source>
</reference>
<keyword evidence="4 7" id="KW-1133">Transmembrane helix</keyword>
<accession>A0A4S4L680</accession>
<evidence type="ECO:0000256" key="7">
    <source>
        <dbReference type="SAM" id="Phobius"/>
    </source>
</evidence>
<evidence type="ECO:0000256" key="5">
    <source>
        <dbReference type="ARBA" id="ARBA00023136"/>
    </source>
</evidence>
<proteinExistence type="predicted"/>
<feature type="region of interest" description="Disordered" evidence="6">
    <location>
        <begin position="1"/>
        <end position="25"/>
    </location>
</feature>
<feature type="compositionally biased region" description="Low complexity" evidence="6">
    <location>
        <begin position="1"/>
        <end position="12"/>
    </location>
</feature>
<dbReference type="InterPro" id="IPR024512">
    <property type="entry name" value="Ser_palmitoyltrfase_ssu-like"/>
</dbReference>
<keyword evidence="2 7" id="KW-0812">Transmembrane</keyword>
<dbReference type="Proteomes" id="UP000308199">
    <property type="component" value="Unassembled WGS sequence"/>
</dbReference>
<dbReference type="GO" id="GO:0005789">
    <property type="term" value="C:endoplasmic reticulum membrane"/>
    <property type="evidence" value="ECO:0007669"/>
    <property type="project" value="UniProtKB-SubCell"/>
</dbReference>
<dbReference type="AlphaFoldDB" id="A0A4S4L680"/>
<comment type="subcellular location">
    <subcellularLocation>
        <location evidence="1">Endoplasmic reticulum membrane</location>
        <topology evidence="1">Multi-pass membrane protein</topology>
    </subcellularLocation>
</comment>